<sequence>VSYQESHWNPRAKSPTGVRGMMMLTQPVARSLGVTSRLDAEQNIFAGAIYLRRMLDMIGKDVAEPDRTWLALSAYNVGRGHFRDAQGLARKLGKNPQRWADMKEVLPLLSQKEYHKDLRYGYARGNEPVRYVTRIRDYRDLLEARLNP</sequence>
<dbReference type="PROSITE" id="PS00922">
    <property type="entry name" value="TRANSGLYCOSYLASE"/>
    <property type="match status" value="1"/>
</dbReference>
<feature type="domain" description="Transglycosylase SLT" evidence="1">
    <location>
        <begin position="3"/>
        <end position="95"/>
    </location>
</feature>
<dbReference type="GO" id="GO:0000270">
    <property type="term" value="P:peptidoglycan metabolic process"/>
    <property type="evidence" value="ECO:0007669"/>
    <property type="project" value="InterPro"/>
</dbReference>
<dbReference type="EMBL" id="UOFU01000398">
    <property type="protein sequence ID" value="VAX04894.1"/>
    <property type="molecule type" value="Genomic_DNA"/>
</dbReference>
<dbReference type="AlphaFoldDB" id="A0A3B1AYS3"/>
<evidence type="ECO:0000313" key="2">
    <source>
        <dbReference type="EMBL" id="VAX04894.1"/>
    </source>
</evidence>
<dbReference type="GO" id="GO:0016020">
    <property type="term" value="C:membrane"/>
    <property type="evidence" value="ECO:0007669"/>
    <property type="project" value="InterPro"/>
</dbReference>
<dbReference type="SUPFAM" id="SSF53955">
    <property type="entry name" value="Lysozyme-like"/>
    <property type="match status" value="1"/>
</dbReference>
<dbReference type="Pfam" id="PF01464">
    <property type="entry name" value="SLT"/>
    <property type="match status" value="1"/>
</dbReference>
<gene>
    <name evidence="2" type="ORF">MNBD_GAMMA20-965</name>
</gene>
<dbReference type="Gene3D" id="1.10.530.10">
    <property type="match status" value="1"/>
</dbReference>
<dbReference type="PANTHER" id="PTHR37423">
    <property type="entry name" value="SOLUBLE LYTIC MUREIN TRANSGLYCOSYLASE-RELATED"/>
    <property type="match status" value="1"/>
</dbReference>
<evidence type="ECO:0000259" key="1">
    <source>
        <dbReference type="Pfam" id="PF01464"/>
    </source>
</evidence>
<accession>A0A3B1AYS3</accession>
<dbReference type="InterPro" id="IPR023346">
    <property type="entry name" value="Lysozyme-like_dom_sf"/>
</dbReference>
<organism evidence="2">
    <name type="scientific">hydrothermal vent metagenome</name>
    <dbReference type="NCBI Taxonomy" id="652676"/>
    <lineage>
        <taxon>unclassified sequences</taxon>
        <taxon>metagenomes</taxon>
        <taxon>ecological metagenomes</taxon>
    </lineage>
</organism>
<reference evidence="2" key="1">
    <citation type="submission" date="2018-06" db="EMBL/GenBank/DDBJ databases">
        <authorList>
            <person name="Zhirakovskaya E."/>
        </authorList>
    </citation>
    <scope>NUCLEOTIDE SEQUENCE</scope>
</reference>
<dbReference type="CDD" id="cd13403">
    <property type="entry name" value="MLTF-like"/>
    <property type="match status" value="1"/>
</dbReference>
<name>A0A3B1AYS3_9ZZZZ</name>
<protein>
    <submittedName>
        <fullName evidence="2">Membrane-bound lytic murein transglycosylase F</fullName>
    </submittedName>
</protein>
<proteinExistence type="predicted"/>
<dbReference type="InterPro" id="IPR000189">
    <property type="entry name" value="Transglyc_AS"/>
</dbReference>
<feature type="non-terminal residue" evidence="2">
    <location>
        <position position="1"/>
    </location>
</feature>
<dbReference type="GO" id="GO:0008933">
    <property type="term" value="F:peptidoglycan lytic transglycosylase activity"/>
    <property type="evidence" value="ECO:0007669"/>
    <property type="project" value="InterPro"/>
</dbReference>
<dbReference type="PANTHER" id="PTHR37423:SF2">
    <property type="entry name" value="MEMBRANE-BOUND LYTIC MUREIN TRANSGLYCOSYLASE C"/>
    <property type="match status" value="1"/>
</dbReference>
<dbReference type="InterPro" id="IPR008258">
    <property type="entry name" value="Transglycosylase_SLT_dom_1"/>
</dbReference>